<protein>
    <submittedName>
        <fullName evidence="14">Uncharacterized protein</fullName>
    </submittedName>
</protein>
<dbReference type="PROSITE" id="PS00211">
    <property type="entry name" value="ABC_TRANSPORTER_1"/>
    <property type="match status" value="2"/>
</dbReference>
<feature type="domain" description="ABC transmembrane type-1" evidence="13">
    <location>
        <begin position="636"/>
        <end position="922"/>
    </location>
</feature>
<dbReference type="SUPFAM" id="SSF90123">
    <property type="entry name" value="ABC transporter transmembrane region"/>
    <property type="match status" value="2"/>
</dbReference>
<dbReference type="GO" id="GO:0005886">
    <property type="term" value="C:plasma membrane"/>
    <property type="evidence" value="ECO:0007669"/>
    <property type="project" value="UniProtKB-SubCell"/>
</dbReference>
<evidence type="ECO:0000256" key="9">
    <source>
        <dbReference type="ARBA" id="ARBA00023136"/>
    </source>
</evidence>
<feature type="domain" description="ABC transporter" evidence="12">
    <location>
        <begin position="324"/>
        <end position="560"/>
    </location>
</feature>
<keyword evidence="7" id="KW-0067">ATP-binding</keyword>
<dbReference type="CDD" id="cd03249">
    <property type="entry name" value="ABC_MTABC3_MDL1_MDL2"/>
    <property type="match status" value="2"/>
</dbReference>
<evidence type="ECO:0000256" key="3">
    <source>
        <dbReference type="ARBA" id="ARBA00022448"/>
    </source>
</evidence>
<evidence type="ECO:0000256" key="4">
    <source>
        <dbReference type="ARBA" id="ARBA00022692"/>
    </source>
</evidence>
<feature type="transmembrane region" description="Helical" evidence="11">
    <location>
        <begin position="150"/>
        <end position="169"/>
    </location>
</feature>
<dbReference type="Gene3D" id="1.20.1560.10">
    <property type="entry name" value="ABC transporter type 1, transmembrane domain"/>
    <property type="match status" value="1"/>
</dbReference>
<dbReference type="FunFam" id="1.20.1560.10:FF:000009">
    <property type="entry name" value="ABC transporter B family member 1"/>
    <property type="match status" value="1"/>
</dbReference>
<feature type="transmembrane region" description="Helical" evidence="11">
    <location>
        <begin position="262"/>
        <end position="287"/>
    </location>
</feature>
<feature type="transmembrane region" description="Helical" evidence="11">
    <location>
        <begin position="676"/>
        <end position="703"/>
    </location>
</feature>
<evidence type="ECO:0000259" key="12">
    <source>
        <dbReference type="PROSITE" id="PS50893"/>
    </source>
</evidence>
<dbReference type="AlphaFoldDB" id="A0AAD8NLF9"/>
<dbReference type="SMART" id="SM00382">
    <property type="entry name" value="AAA"/>
    <property type="match status" value="2"/>
</dbReference>
<comment type="subcellular location">
    <subcellularLocation>
        <location evidence="1">Cell membrane</location>
        <topology evidence="1">Multi-pass membrane protein</topology>
    </subcellularLocation>
</comment>
<keyword evidence="6" id="KW-0547">Nucleotide-binding</keyword>
<feature type="domain" description="ABC transmembrane type-1" evidence="13">
    <location>
        <begin position="2"/>
        <end position="289"/>
    </location>
</feature>
<evidence type="ECO:0000256" key="5">
    <source>
        <dbReference type="ARBA" id="ARBA00022737"/>
    </source>
</evidence>
<sequence length="1197" mass="129760">MLIGTITAIGSGIAMPLQTLIFGDLIDTFGENQDKKLIVHQVSQVSLKYVYLALGAGVAAFFNVVCWMVSGERQAARIRSLYLKAILRQEVGYFDKESRSGEIVERLSGDTVIIQDAMGEKVGKFIQLTSTFLGGFTIAFSQGWLLSLVLLSAIPPLVMSSAFMTVLMAKLASRGQTSYSVGASIVEQTISSIRTVVSFTGEKQALAKYQQSLSKAYKAGVQQGLVSGLGAGIFMFCVFCCYSLTIWFGGKMIIEKGYTGGQVINIMLAVMIGSFSLGHASPCLSAFSSGRVAASKLFKVIDRKSEIDPYEMSGQKPEDIHGDIELKEVTFSYPSRPHEKIFNQFSLVIPSGTTTALVGQSGSGKSTVISLIERFYDPESGQVLIDAINIKDYQLKWLRGKIGLVSQEPVLFSSTIKDNIAYGKDGATLDEIESAAELANAAKFIHKFPQGLDTMVGDHGNQMSGGQKQRIAIARAILKNPRILLLDEATSALDAESERVVQEALDRIMVNRTTVIVAHRLTTIKNSDAIAVIHNGKIVEKGSHSELLQDPDGAYCQLIRLQELYQYSQGGHDQDMEIARTSEGICIVNQESSPSYITSSQVNSDEPKQAKDSNRTSNVSLVRLAYLNKPETPELVLGSIAAVINGAILPVYGYLLSSILKTFFEPAHELRNDSKFWALMLFVLALASLIATPVRTYFFGVAGCKLIRRIRLKCFEKVLHMEISWFDKAQNSSGVIGAKLSTDAASLRGLVGDNLSQLVQNSATTLAGLIIGFMGYWKLAFIVVLMIPLIGLNGYLHLRFVNGFSADTKRLYEDASQIASDAVRSVRIVASFCAEDKVVKLYEKKCEGPRKAGIKQGVVSGAAFGSSLFLLFAVYAASFYVGARFVAAGQTSFPKVFQVFLGLSLAAQSVSQSGSFVPDSGKAKSVVASIFGILDQKSKIDYTGTTLENMRGDIAFSHVNFRYPSRPEVQILRGLCLDISSGQTVALVGESGSGKSTLVSLLQRFYDVDSGQIMVDGVDIRKLKVKWLRQQIGVVSQEPVLFNDTIRANITYGKEGNATEAQVLEASELANAHKFISALQQGYDTCVGEKGVQLSGGQKQRVAIARAIVKAPKILLLDEATSALDAESEKVVQDALDRFMLHRTTLVVAHRLSTIQGADIIAVVKDGVIAEKGKHETLINIKDGIYASLVGLHAATT</sequence>
<feature type="transmembrane region" description="Helical" evidence="11">
    <location>
        <begin position="49"/>
        <end position="69"/>
    </location>
</feature>
<dbReference type="InterPro" id="IPR011527">
    <property type="entry name" value="ABC1_TM_dom"/>
</dbReference>
<organism evidence="14 15">
    <name type="scientific">Tagetes erecta</name>
    <name type="common">African marigold</name>
    <dbReference type="NCBI Taxonomy" id="13708"/>
    <lineage>
        <taxon>Eukaryota</taxon>
        <taxon>Viridiplantae</taxon>
        <taxon>Streptophyta</taxon>
        <taxon>Embryophyta</taxon>
        <taxon>Tracheophyta</taxon>
        <taxon>Spermatophyta</taxon>
        <taxon>Magnoliopsida</taxon>
        <taxon>eudicotyledons</taxon>
        <taxon>Gunneridae</taxon>
        <taxon>Pentapetalae</taxon>
        <taxon>asterids</taxon>
        <taxon>campanulids</taxon>
        <taxon>Asterales</taxon>
        <taxon>Asteraceae</taxon>
        <taxon>Asteroideae</taxon>
        <taxon>Heliantheae alliance</taxon>
        <taxon>Tageteae</taxon>
        <taxon>Tagetes</taxon>
    </lineage>
</organism>
<dbReference type="GO" id="GO:0090374">
    <property type="term" value="P:oligopeptide export from mitochondrion"/>
    <property type="evidence" value="ECO:0007669"/>
    <property type="project" value="TreeGrafter"/>
</dbReference>
<evidence type="ECO:0000256" key="1">
    <source>
        <dbReference type="ARBA" id="ARBA00004651"/>
    </source>
</evidence>
<keyword evidence="15" id="KW-1185">Reference proteome</keyword>
<name>A0AAD8NLF9_TARER</name>
<dbReference type="GO" id="GO:0016887">
    <property type="term" value="F:ATP hydrolysis activity"/>
    <property type="evidence" value="ECO:0007669"/>
    <property type="project" value="InterPro"/>
</dbReference>
<proteinExistence type="inferred from homology"/>
<comment type="similarity">
    <text evidence="2">Belongs to the ABC transporter superfamily. ABCB family. Multidrug resistance exporter (TC 3.A.1.201) subfamily.</text>
</comment>
<dbReference type="FunFam" id="1.20.1560.10:FF:000018">
    <property type="entry name" value="ATP-binding cassette subfamily B member 11"/>
    <property type="match status" value="1"/>
</dbReference>
<dbReference type="Gene3D" id="3.40.50.300">
    <property type="entry name" value="P-loop containing nucleotide triphosphate hydrolases"/>
    <property type="match status" value="2"/>
</dbReference>
<feature type="transmembrane region" description="Helical" evidence="11">
    <location>
        <begin position="766"/>
        <end position="790"/>
    </location>
</feature>
<accession>A0AAD8NLF9</accession>
<evidence type="ECO:0000256" key="11">
    <source>
        <dbReference type="SAM" id="Phobius"/>
    </source>
</evidence>
<feature type="transmembrane region" description="Helical" evidence="11">
    <location>
        <begin position="868"/>
        <end position="887"/>
    </location>
</feature>
<dbReference type="InterPro" id="IPR003439">
    <property type="entry name" value="ABC_transporter-like_ATP-bd"/>
</dbReference>
<dbReference type="GO" id="GO:0005743">
    <property type="term" value="C:mitochondrial inner membrane"/>
    <property type="evidence" value="ECO:0007669"/>
    <property type="project" value="TreeGrafter"/>
</dbReference>
<dbReference type="GO" id="GO:0005524">
    <property type="term" value="F:ATP binding"/>
    <property type="evidence" value="ECO:0007669"/>
    <property type="project" value="UniProtKB-KW"/>
</dbReference>
<dbReference type="Pfam" id="PF00664">
    <property type="entry name" value="ABC_membrane"/>
    <property type="match status" value="2"/>
</dbReference>
<evidence type="ECO:0000256" key="8">
    <source>
        <dbReference type="ARBA" id="ARBA00022989"/>
    </source>
</evidence>
<evidence type="ECO:0000313" key="15">
    <source>
        <dbReference type="Proteomes" id="UP001229421"/>
    </source>
</evidence>
<dbReference type="FunFam" id="3.40.50.300:FF:000066">
    <property type="entry name" value="ABC transporter B family member 1"/>
    <property type="match status" value="2"/>
</dbReference>
<dbReference type="InterPro" id="IPR036640">
    <property type="entry name" value="ABC1_TM_sf"/>
</dbReference>
<dbReference type="PROSITE" id="PS50893">
    <property type="entry name" value="ABC_TRANSPORTER_2"/>
    <property type="match status" value="2"/>
</dbReference>
<gene>
    <name evidence="14" type="ORF">QVD17_34899</name>
</gene>
<evidence type="ECO:0000256" key="6">
    <source>
        <dbReference type="ARBA" id="ARBA00022741"/>
    </source>
</evidence>
<dbReference type="GO" id="GO:0010328">
    <property type="term" value="F:auxin influx transmembrane transporter activity"/>
    <property type="evidence" value="ECO:0007669"/>
    <property type="project" value="UniProtKB-ARBA"/>
</dbReference>
<evidence type="ECO:0000256" key="2">
    <source>
        <dbReference type="ARBA" id="ARBA00007577"/>
    </source>
</evidence>
<dbReference type="InterPro" id="IPR039421">
    <property type="entry name" value="Type_1_exporter"/>
</dbReference>
<dbReference type="InterPro" id="IPR017871">
    <property type="entry name" value="ABC_transporter-like_CS"/>
</dbReference>
<dbReference type="PANTHER" id="PTHR43394">
    <property type="entry name" value="ATP-DEPENDENT PERMEASE MDL1, MITOCHONDRIAL"/>
    <property type="match status" value="1"/>
</dbReference>
<dbReference type="GO" id="GO:0015421">
    <property type="term" value="F:ABC-type oligopeptide transporter activity"/>
    <property type="evidence" value="ECO:0007669"/>
    <property type="project" value="TreeGrafter"/>
</dbReference>
<keyword evidence="4 11" id="KW-0812">Transmembrane</keyword>
<dbReference type="PANTHER" id="PTHR43394:SF16">
    <property type="entry name" value="ABC TRANSPORTER B FAMILY MEMBER 4-LIKE ISOFORM X1"/>
    <property type="match status" value="1"/>
</dbReference>
<dbReference type="GO" id="GO:0010329">
    <property type="term" value="F:auxin efflux transmembrane transporter activity"/>
    <property type="evidence" value="ECO:0007669"/>
    <property type="project" value="UniProtKB-ARBA"/>
</dbReference>
<dbReference type="EMBL" id="JAUHHV010000009">
    <property type="protein sequence ID" value="KAK1413132.1"/>
    <property type="molecule type" value="Genomic_DNA"/>
</dbReference>
<dbReference type="SUPFAM" id="SSF52540">
    <property type="entry name" value="P-loop containing nucleoside triphosphate hydrolases"/>
    <property type="match status" value="2"/>
</dbReference>
<comment type="caution">
    <text evidence="14">The sequence shown here is derived from an EMBL/GenBank/DDBJ whole genome shotgun (WGS) entry which is preliminary data.</text>
</comment>
<evidence type="ECO:0000256" key="7">
    <source>
        <dbReference type="ARBA" id="ARBA00022840"/>
    </source>
</evidence>
<feature type="transmembrane region" description="Helical" evidence="11">
    <location>
        <begin position="125"/>
        <end position="144"/>
    </location>
</feature>
<keyword evidence="9 11" id="KW-0472">Membrane</keyword>
<dbReference type="InterPro" id="IPR027417">
    <property type="entry name" value="P-loop_NTPase"/>
</dbReference>
<evidence type="ECO:0000256" key="10">
    <source>
        <dbReference type="ARBA" id="ARBA00023180"/>
    </source>
</evidence>
<keyword evidence="8 11" id="KW-1133">Transmembrane helix</keyword>
<feature type="transmembrane region" description="Helical" evidence="11">
    <location>
        <begin position="225"/>
        <end position="250"/>
    </location>
</feature>
<dbReference type="Pfam" id="PF00005">
    <property type="entry name" value="ABC_tran"/>
    <property type="match status" value="2"/>
</dbReference>
<dbReference type="InterPro" id="IPR003593">
    <property type="entry name" value="AAA+_ATPase"/>
</dbReference>
<dbReference type="PROSITE" id="PS50929">
    <property type="entry name" value="ABC_TM1F"/>
    <property type="match status" value="2"/>
</dbReference>
<reference evidence="14" key="1">
    <citation type="journal article" date="2023" name="bioRxiv">
        <title>Improved chromosome-level genome assembly for marigold (Tagetes erecta).</title>
        <authorList>
            <person name="Jiang F."/>
            <person name="Yuan L."/>
            <person name="Wang S."/>
            <person name="Wang H."/>
            <person name="Xu D."/>
            <person name="Wang A."/>
            <person name="Fan W."/>
        </authorList>
    </citation>
    <scope>NUCLEOTIDE SEQUENCE</scope>
    <source>
        <strain evidence="14">WSJ</strain>
        <tissue evidence="14">Leaf</tissue>
    </source>
</reference>
<keyword evidence="3" id="KW-0813">Transport</keyword>
<evidence type="ECO:0000313" key="14">
    <source>
        <dbReference type="EMBL" id="KAK1413132.1"/>
    </source>
</evidence>
<evidence type="ECO:0000259" key="13">
    <source>
        <dbReference type="PROSITE" id="PS50929"/>
    </source>
</evidence>
<feature type="domain" description="ABC transporter" evidence="12">
    <location>
        <begin position="954"/>
        <end position="1191"/>
    </location>
</feature>
<dbReference type="CDD" id="cd18577">
    <property type="entry name" value="ABC_6TM_Pgp_ABCB1_D1_like"/>
    <property type="match status" value="1"/>
</dbReference>
<feature type="transmembrane region" description="Helical" evidence="11">
    <location>
        <begin position="635"/>
        <end position="656"/>
    </location>
</feature>
<keyword evidence="10" id="KW-0325">Glycoprotein</keyword>
<keyword evidence="5" id="KW-0677">Repeat</keyword>
<dbReference type="CDD" id="cd18578">
    <property type="entry name" value="ABC_6TM_Pgp_ABCB1_D2_like"/>
    <property type="match status" value="1"/>
</dbReference>
<dbReference type="Proteomes" id="UP001229421">
    <property type="component" value="Unassembled WGS sequence"/>
</dbReference>